<evidence type="ECO:0000313" key="6">
    <source>
        <dbReference type="Proteomes" id="UP001497497"/>
    </source>
</evidence>
<feature type="region of interest" description="Disordered" evidence="4">
    <location>
        <begin position="729"/>
        <end position="790"/>
    </location>
</feature>
<dbReference type="EMBL" id="CAXITT010001027">
    <property type="protein sequence ID" value="CAL1547624.1"/>
    <property type="molecule type" value="Genomic_DNA"/>
</dbReference>
<dbReference type="SUPFAM" id="SSF48403">
    <property type="entry name" value="Ankyrin repeat"/>
    <property type="match status" value="3"/>
</dbReference>
<comment type="caution">
    <text evidence="5">The sequence shown here is derived from an EMBL/GenBank/DDBJ whole genome shotgun (WGS) entry which is preliminary data.</text>
</comment>
<reference evidence="5 6" key="1">
    <citation type="submission" date="2024-04" db="EMBL/GenBank/DDBJ databases">
        <authorList>
            <consortium name="Genoscope - CEA"/>
            <person name="William W."/>
        </authorList>
    </citation>
    <scope>NUCLEOTIDE SEQUENCE [LARGE SCALE GENOMIC DNA]</scope>
</reference>
<accession>A0AAV2IRL4</accession>
<keyword evidence="6" id="KW-1185">Reference proteome</keyword>
<dbReference type="Pfam" id="PF12796">
    <property type="entry name" value="Ank_2"/>
    <property type="match status" value="2"/>
</dbReference>
<feature type="compositionally biased region" description="Polar residues" evidence="4">
    <location>
        <begin position="677"/>
        <end position="687"/>
    </location>
</feature>
<evidence type="ECO:0000256" key="1">
    <source>
        <dbReference type="ARBA" id="ARBA00022737"/>
    </source>
</evidence>
<dbReference type="PANTHER" id="PTHR24189:SF50">
    <property type="entry name" value="ANKYRIN REPEAT AND SOCS BOX PROTEIN 2"/>
    <property type="match status" value="1"/>
</dbReference>
<keyword evidence="1" id="KW-0677">Repeat</keyword>
<dbReference type="PANTHER" id="PTHR24189">
    <property type="entry name" value="MYOTROPHIN"/>
    <property type="match status" value="1"/>
</dbReference>
<gene>
    <name evidence="5" type="ORF">GSLYS_00020941001</name>
</gene>
<feature type="region of interest" description="Disordered" evidence="4">
    <location>
        <begin position="669"/>
        <end position="704"/>
    </location>
</feature>
<sequence>MAGSMFEGEDTLILRAIKQNDVPTLQAALKNGENPFYTDRKNNTYLHYVCTGYRPVIMHIIVGTGINLNAQNRHGNTALHVTALQNECCHVGDLLAAGIDANIKNKAGKTAAEIPTKNLFWKTIYNKYQPGIFEAVANHDVDKVLHLLHCWSRVDTKRGGQTLRQFTAAHKFHDLVFHIDVHRYTLGAIYAVLEADSEKAFTFLSYSKCDVNFLNYASENCHILQHAIKLGDVRLVRMICKANVNVNIQVTVQSYLKAPLFFEAIGSKISEEITWAVLKADADFNLKDERGRNAAIYALDKTSGKISCEVIAYMMSKGLDISQRDLTGVTFRDVAKFARRRDIVAIIDKAYVKTIRSSDMTELERLAVMGYDSLLIDLNYRDTFIYASGNDTEDAVKFTQWLPTFNVQVKKLHFGVQHWSVDKMYELLVTSDRPELLVDARDKGGRSALHICLLHRRLEILKLLLEQPNIEINIKDNMGRTPYHYACALKAEDKREEFCGLLKNSGINTEVFDVINHTGNYYLNHSATSDTWLEKERRFHYGMERQLDCADKYEELCLMMRYKGKQLKHFEKAVCKFKYPVADFSKVLSPLMPEYRDLVFVAMESKKEDIAVRLIQLGTDWTRKEPCKVKMADNDTDTTEEVLLTVSERADQLGMIRVIKAIEKKRDYSQRIKRSKQTPNRKSSGKTLEQDQNQKIEHVRRVSPQHKDVKVNELNGNYDDVSFEEEIYEDEEMSDDGNISHTNVWEGDEGEKWIQESESNKSDGKKSEDLDDYSVNSFVSEDDELELEIP</sequence>
<dbReference type="InterPro" id="IPR050745">
    <property type="entry name" value="Multifunctional_regulatory"/>
</dbReference>
<feature type="compositionally biased region" description="Basic and acidic residues" evidence="4">
    <location>
        <begin position="750"/>
        <end position="768"/>
    </location>
</feature>
<dbReference type="InterPro" id="IPR036770">
    <property type="entry name" value="Ankyrin_rpt-contain_sf"/>
</dbReference>
<evidence type="ECO:0000256" key="3">
    <source>
        <dbReference type="PROSITE-ProRule" id="PRU00023"/>
    </source>
</evidence>
<keyword evidence="2 3" id="KW-0040">ANK repeat</keyword>
<dbReference type="SMART" id="SM00248">
    <property type="entry name" value="ANK"/>
    <property type="match status" value="8"/>
</dbReference>
<proteinExistence type="predicted"/>
<evidence type="ECO:0000256" key="4">
    <source>
        <dbReference type="SAM" id="MobiDB-lite"/>
    </source>
</evidence>
<name>A0AAV2IRL4_LYMST</name>
<protein>
    <submittedName>
        <fullName evidence="5">Uncharacterized protein</fullName>
    </submittedName>
</protein>
<dbReference type="PROSITE" id="PS50088">
    <property type="entry name" value="ANK_REPEAT"/>
    <property type="match status" value="1"/>
</dbReference>
<feature type="repeat" description="ANK" evidence="3">
    <location>
        <begin position="74"/>
        <end position="106"/>
    </location>
</feature>
<feature type="compositionally biased region" description="Acidic residues" evidence="4">
    <location>
        <begin position="780"/>
        <end position="790"/>
    </location>
</feature>
<evidence type="ECO:0000256" key="2">
    <source>
        <dbReference type="ARBA" id="ARBA00023043"/>
    </source>
</evidence>
<feature type="compositionally biased region" description="Basic and acidic residues" evidence="4">
    <location>
        <begin position="688"/>
        <end position="704"/>
    </location>
</feature>
<evidence type="ECO:0000313" key="5">
    <source>
        <dbReference type="EMBL" id="CAL1547624.1"/>
    </source>
</evidence>
<organism evidence="5 6">
    <name type="scientific">Lymnaea stagnalis</name>
    <name type="common">Great pond snail</name>
    <name type="synonym">Helix stagnalis</name>
    <dbReference type="NCBI Taxonomy" id="6523"/>
    <lineage>
        <taxon>Eukaryota</taxon>
        <taxon>Metazoa</taxon>
        <taxon>Spiralia</taxon>
        <taxon>Lophotrochozoa</taxon>
        <taxon>Mollusca</taxon>
        <taxon>Gastropoda</taxon>
        <taxon>Heterobranchia</taxon>
        <taxon>Euthyneura</taxon>
        <taxon>Panpulmonata</taxon>
        <taxon>Hygrophila</taxon>
        <taxon>Lymnaeoidea</taxon>
        <taxon>Lymnaeidae</taxon>
        <taxon>Lymnaea</taxon>
    </lineage>
</organism>
<dbReference type="InterPro" id="IPR002110">
    <property type="entry name" value="Ankyrin_rpt"/>
</dbReference>
<dbReference type="Gene3D" id="1.25.40.20">
    <property type="entry name" value="Ankyrin repeat-containing domain"/>
    <property type="match status" value="3"/>
</dbReference>
<dbReference type="AlphaFoldDB" id="A0AAV2IRL4"/>
<dbReference type="Proteomes" id="UP001497497">
    <property type="component" value="Unassembled WGS sequence"/>
</dbReference>